<organism evidence="1 2">
    <name type="scientific">Pisolithus tinctorius Marx 270</name>
    <dbReference type="NCBI Taxonomy" id="870435"/>
    <lineage>
        <taxon>Eukaryota</taxon>
        <taxon>Fungi</taxon>
        <taxon>Dikarya</taxon>
        <taxon>Basidiomycota</taxon>
        <taxon>Agaricomycotina</taxon>
        <taxon>Agaricomycetes</taxon>
        <taxon>Agaricomycetidae</taxon>
        <taxon>Boletales</taxon>
        <taxon>Sclerodermatineae</taxon>
        <taxon>Pisolithaceae</taxon>
        <taxon>Pisolithus</taxon>
    </lineage>
</organism>
<dbReference type="AlphaFoldDB" id="A0A0C3JBB4"/>
<dbReference type="EMBL" id="KN832081">
    <property type="protein sequence ID" value="KIN94966.1"/>
    <property type="molecule type" value="Genomic_DNA"/>
</dbReference>
<accession>A0A0C3JBB4</accession>
<name>A0A0C3JBB4_PISTI</name>
<gene>
    <name evidence="1" type="ORF">M404DRAFT_167099</name>
</gene>
<proteinExistence type="predicted"/>
<reference evidence="1 2" key="1">
    <citation type="submission" date="2014-04" db="EMBL/GenBank/DDBJ databases">
        <authorList>
            <consortium name="DOE Joint Genome Institute"/>
            <person name="Kuo A."/>
            <person name="Kohler A."/>
            <person name="Costa M.D."/>
            <person name="Nagy L.G."/>
            <person name="Floudas D."/>
            <person name="Copeland A."/>
            <person name="Barry K.W."/>
            <person name="Cichocki N."/>
            <person name="Veneault-Fourrey C."/>
            <person name="LaButti K."/>
            <person name="Lindquist E.A."/>
            <person name="Lipzen A."/>
            <person name="Lundell T."/>
            <person name="Morin E."/>
            <person name="Murat C."/>
            <person name="Sun H."/>
            <person name="Tunlid A."/>
            <person name="Henrissat B."/>
            <person name="Grigoriev I.V."/>
            <person name="Hibbett D.S."/>
            <person name="Martin F."/>
            <person name="Nordberg H.P."/>
            <person name="Cantor M.N."/>
            <person name="Hua S.X."/>
        </authorList>
    </citation>
    <scope>NUCLEOTIDE SEQUENCE [LARGE SCALE GENOMIC DNA]</scope>
    <source>
        <strain evidence="1 2">Marx 270</strain>
    </source>
</reference>
<dbReference type="OrthoDB" id="2986975at2759"/>
<dbReference type="Proteomes" id="UP000054217">
    <property type="component" value="Unassembled WGS sequence"/>
</dbReference>
<reference evidence="2" key="2">
    <citation type="submission" date="2015-01" db="EMBL/GenBank/DDBJ databases">
        <title>Evolutionary Origins and Diversification of the Mycorrhizal Mutualists.</title>
        <authorList>
            <consortium name="DOE Joint Genome Institute"/>
            <consortium name="Mycorrhizal Genomics Consortium"/>
            <person name="Kohler A."/>
            <person name="Kuo A."/>
            <person name="Nagy L.G."/>
            <person name="Floudas D."/>
            <person name="Copeland A."/>
            <person name="Barry K.W."/>
            <person name="Cichocki N."/>
            <person name="Veneault-Fourrey C."/>
            <person name="LaButti K."/>
            <person name="Lindquist E.A."/>
            <person name="Lipzen A."/>
            <person name="Lundell T."/>
            <person name="Morin E."/>
            <person name="Murat C."/>
            <person name="Riley R."/>
            <person name="Ohm R."/>
            <person name="Sun H."/>
            <person name="Tunlid A."/>
            <person name="Henrissat B."/>
            <person name="Grigoriev I.V."/>
            <person name="Hibbett D.S."/>
            <person name="Martin F."/>
        </authorList>
    </citation>
    <scope>NUCLEOTIDE SEQUENCE [LARGE SCALE GENOMIC DNA]</scope>
    <source>
        <strain evidence="2">Marx 270</strain>
    </source>
</reference>
<sequence>LSNEVELAIGMEVMVTFNVATDLDLVNGAQGHVVDIMLDSRECVKCTEKNIVQLQYPPLYVLVEMKHTRVNALEGLCGGMLPVMPMCRTFSITTAAGK</sequence>
<evidence type="ECO:0000313" key="1">
    <source>
        <dbReference type="EMBL" id="KIN94966.1"/>
    </source>
</evidence>
<protein>
    <submittedName>
        <fullName evidence="1">Uncharacterized protein</fullName>
    </submittedName>
</protein>
<evidence type="ECO:0000313" key="2">
    <source>
        <dbReference type="Proteomes" id="UP000054217"/>
    </source>
</evidence>
<keyword evidence="2" id="KW-1185">Reference proteome</keyword>
<dbReference type="HOGENOM" id="CLU_001324_7_1_1"/>
<dbReference type="InParanoid" id="A0A0C3JBB4"/>
<feature type="non-terminal residue" evidence="1">
    <location>
        <position position="1"/>
    </location>
</feature>